<dbReference type="RefSeq" id="WP_006716208.1">
    <property type="nucleotide sequence ID" value="NZ_CP007032.1"/>
</dbReference>
<dbReference type="Proteomes" id="UP000010847">
    <property type="component" value="Chromosome"/>
</dbReference>
<dbReference type="AlphaFoldDB" id="W0EHR4"/>
<keyword evidence="2" id="KW-1185">Reference proteome</keyword>
<proteinExistence type="predicted"/>
<organism evidence="1 2">
    <name type="scientific">Desulfitobacterium metallireducens DSM 15288</name>
    <dbReference type="NCBI Taxonomy" id="871968"/>
    <lineage>
        <taxon>Bacteria</taxon>
        <taxon>Bacillati</taxon>
        <taxon>Bacillota</taxon>
        <taxon>Clostridia</taxon>
        <taxon>Eubacteriales</taxon>
        <taxon>Desulfitobacteriaceae</taxon>
        <taxon>Desulfitobacterium</taxon>
    </lineage>
</organism>
<dbReference type="KEGG" id="dmt:DESME_09710"/>
<evidence type="ECO:0000313" key="1">
    <source>
        <dbReference type="EMBL" id="AHF08616.1"/>
    </source>
</evidence>
<dbReference type="STRING" id="871968.DESME_09710"/>
<evidence type="ECO:0000313" key="2">
    <source>
        <dbReference type="Proteomes" id="UP000010847"/>
    </source>
</evidence>
<protein>
    <submittedName>
        <fullName evidence="1">Uncharacterized protein</fullName>
    </submittedName>
</protein>
<reference evidence="1 2" key="1">
    <citation type="submission" date="2013-12" db="EMBL/GenBank/DDBJ databases">
        <authorList>
            <consortium name="DOE Joint Genome Institute"/>
            <person name="Smidt H."/>
            <person name="Huntemann M."/>
            <person name="Han J."/>
            <person name="Chen A."/>
            <person name="Kyrpides N."/>
            <person name="Mavromatis K."/>
            <person name="Markowitz V."/>
            <person name="Palaniappan K."/>
            <person name="Ivanova N."/>
            <person name="Schaumberg A."/>
            <person name="Pati A."/>
            <person name="Liolios K."/>
            <person name="Nordberg H.P."/>
            <person name="Cantor M.N."/>
            <person name="Hua S.X."/>
            <person name="Woyke T."/>
        </authorList>
    </citation>
    <scope>NUCLEOTIDE SEQUENCE [LARGE SCALE GENOMIC DNA]</scope>
    <source>
        <strain evidence="2">DSM 15288</strain>
    </source>
</reference>
<dbReference type="HOGENOM" id="CLU_2368281_0_0_9"/>
<gene>
    <name evidence="1" type="ORF">DESME_09710</name>
</gene>
<accession>W0EHR4</accession>
<sequence>MSDHDYSVNEALALFKKSLEHCGLENVHIAVNSHGLTLMQSVTLVQHLLAEGFGQNVTPASQDYPYSNQSGHYSWLNVAQGSDQINLFYDTEVAS</sequence>
<dbReference type="EMBL" id="CP007032">
    <property type="protein sequence ID" value="AHF08616.1"/>
    <property type="molecule type" value="Genomic_DNA"/>
</dbReference>
<name>W0EHR4_9FIRM</name>